<evidence type="ECO:0000313" key="1">
    <source>
        <dbReference type="EMBL" id="HHY27808.1"/>
    </source>
</evidence>
<evidence type="ECO:0000313" key="2">
    <source>
        <dbReference type="Proteomes" id="UP000553059"/>
    </source>
</evidence>
<dbReference type="Proteomes" id="UP000553059">
    <property type="component" value="Unassembled WGS sequence"/>
</dbReference>
<feature type="non-terminal residue" evidence="1">
    <location>
        <position position="44"/>
    </location>
</feature>
<protein>
    <submittedName>
        <fullName evidence="1">Methylmalonyl Co-A mutase-associated GTPase MeaB</fullName>
    </submittedName>
</protein>
<dbReference type="EMBL" id="DUTF01000299">
    <property type="protein sequence ID" value="HHY27808.1"/>
    <property type="molecule type" value="Genomic_DNA"/>
</dbReference>
<sequence length="44" mass="5370">MKTHDYELWLERLWKGERRAAARLISQVENSWGRIDIMCQILPR</sequence>
<proteinExistence type="predicted"/>
<comment type="caution">
    <text evidence="1">The sequence shown here is derived from an EMBL/GenBank/DDBJ whole genome shotgun (WGS) entry which is preliminary data.</text>
</comment>
<gene>
    <name evidence="1" type="ORF">GX523_13895</name>
</gene>
<name>A0A7C6Z5K6_9FIRM</name>
<reference evidence="1 2" key="1">
    <citation type="journal article" date="2020" name="Biotechnol. Biofuels">
        <title>New insights from the biogas microbiome by comprehensive genome-resolved metagenomics of nearly 1600 species originating from multiple anaerobic digesters.</title>
        <authorList>
            <person name="Campanaro S."/>
            <person name="Treu L."/>
            <person name="Rodriguez-R L.M."/>
            <person name="Kovalovszki A."/>
            <person name="Ziels R.M."/>
            <person name="Maus I."/>
            <person name="Zhu X."/>
            <person name="Kougias P.G."/>
            <person name="Basile A."/>
            <person name="Luo G."/>
            <person name="Schluter A."/>
            <person name="Konstantinidis K.T."/>
            <person name="Angelidaki I."/>
        </authorList>
    </citation>
    <scope>NUCLEOTIDE SEQUENCE [LARGE SCALE GENOMIC DNA]</scope>
    <source>
        <strain evidence="1">AS05jafATM_4</strain>
    </source>
</reference>
<dbReference type="AlphaFoldDB" id="A0A7C6Z5K6"/>
<accession>A0A7C6Z5K6</accession>
<organism evidence="1 2">
    <name type="scientific">Desulfitobacterium dehalogenans</name>
    <dbReference type="NCBI Taxonomy" id="36854"/>
    <lineage>
        <taxon>Bacteria</taxon>
        <taxon>Bacillati</taxon>
        <taxon>Bacillota</taxon>
        <taxon>Clostridia</taxon>
        <taxon>Eubacteriales</taxon>
        <taxon>Desulfitobacteriaceae</taxon>
        <taxon>Desulfitobacterium</taxon>
    </lineage>
</organism>